<protein>
    <submittedName>
        <fullName evidence="1">Uncharacterized protein</fullName>
    </submittedName>
</protein>
<dbReference type="Proteomes" id="UP000467841">
    <property type="component" value="Unassembled WGS sequence"/>
</dbReference>
<accession>A0A6D2IHS6</accession>
<dbReference type="EMBL" id="CACVBM020001050">
    <property type="protein sequence ID" value="CAA7026201.1"/>
    <property type="molecule type" value="Genomic_DNA"/>
</dbReference>
<comment type="caution">
    <text evidence="1">The sequence shown here is derived from an EMBL/GenBank/DDBJ whole genome shotgun (WGS) entry which is preliminary data.</text>
</comment>
<name>A0A6D2IHS6_9BRAS</name>
<evidence type="ECO:0000313" key="1">
    <source>
        <dbReference type="EMBL" id="CAA7026201.1"/>
    </source>
</evidence>
<keyword evidence="2" id="KW-1185">Reference proteome</keyword>
<sequence>MKIIEHVSKQIKDAISGAEGRMSKRISSSLKDMQARLGKDCKVMVQKMVERHLQRYKENDFVAMVVREINATHVTTDKMALVTTGSKSHNGTRSENATTNDVQNVLEKFTAMTKQMVATRELDFGFGLVLVAKELLNIPICITPTRPVVLLCACTCVPVYMFLYSFTNFDTSPTSPQVMDSCVMVFTENLLSSLDPTPEPCADFMPCRFAGHSALNIVEAHVFAFFKWENRFCHQLDRGSRSRVTPHKPPFALDNSRQAMEVGPEIPWRCQCGVAQSS</sequence>
<organism evidence="1 2">
    <name type="scientific">Microthlaspi erraticum</name>
    <dbReference type="NCBI Taxonomy" id="1685480"/>
    <lineage>
        <taxon>Eukaryota</taxon>
        <taxon>Viridiplantae</taxon>
        <taxon>Streptophyta</taxon>
        <taxon>Embryophyta</taxon>
        <taxon>Tracheophyta</taxon>
        <taxon>Spermatophyta</taxon>
        <taxon>Magnoliopsida</taxon>
        <taxon>eudicotyledons</taxon>
        <taxon>Gunneridae</taxon>
        <taxon>Pentapetalae</taxon>
        <taxon>rosids</taxon>
        <taxon>malvids</taxon>
        <taxon>Brassicales</taxon>
        <taxon>Brassicaceae</taxon>
        <taxon>Coluteocarpeae</taxon>
        <taxon>Microthlaspi</taxon>
    </lineage>
</organism>
<proteinExistence type="predicted"/>
<reference evidence="1" key="1">
    <citation type="submission" date="2020-01" db="EMBL/GenBank/DDBJ databases">
        <authorList>
            <person name="Mishra B."/>
        </authorList>
    </citation>
    <scope>NUCLEOTIDE SEQUENCE [LARGE SCALE GENOMIC DNA]</scope>
</reference>
<gene>
    <name evidence="1" type="ORF">MERR_LOCUS13436</name>
</gene>
<dbReference type="AlphaFoldDB" id="A0A6D2IHS6"/>
<evidence type="ECO:0000313" key="2">
    <source>
        <dbReference type="Proteomes" id="UP000467841"/>
    </source>
</evidence>